<evidence type="ECO:0000313" key="2">
    <source>
        <dbReference type="EMBL" id="RPA76779.1"/>
    </source>
</evidence>
<organism evidence="2 3">
    <name type="scientific">Ascobolus immersus RN42</name>
    <dbReference type="NCBI Taxonomy" id="1160509"/>
    <lineage>
        <taxon>Eukaryota</taxon>
        <taxon>Fungi</taxon>
        <taxon>Dikarya</taxon>
        <taxon>Ascomycota</taxon>
        <taxon>Pezizomycotina</taxon>
        <taxon>Pezizomycetes</taxon>
        <taxon>Pezizales</taxon>
        <taxon>Ascobolaceae</taxon>
        <taxon>Ascobolus</taxon>
    </lineage>
</organism>
<keyword evidence="3" id="KW-1185">Reference proteome</keyword>
<reference evidence="2 3" key="1">
    <citation type="journal article" date="2018" name="Nat. Ecol. Evol.">
        <title>Pezizomycetes genomes reveal the molecular basis of ectomycorrhizal truffle lifestyle.</title>
        <authorList>
            <person name="Murat C."/>
            <person name="Payen T."/>
            <person name="Noel B."/>
            <person name="Kuo A."/>
            <person name="Morin E."/>
            <person name="Chen J."/>
            <person name="Kohler A."/>
            <person name="Krizsan K."/>
            <person name="Balestrini R."/>
            <person name="Da Silva C."/>
            <person name="Montanini B."/>
            <person name="Hainaut M."/>
            <person name="Levati E."/>
            <person name="Barry K.W."/>
            <person name="Belfiori B."/>
            <person name="Cichocki N."/>
            <person name="Clum A."/>
            <person name="Dockter R.B."/>
            <person name="Fauchery L."/>
            <person name="Guy J."/>
            <person name="Iotti M."/>
            <person name="Le Tacon F."/>
            <person name="Lindquist E.A."/>
            <person name="Lipzen A."/>
            <person name="Malagnac F."/>
            <person name="Mello A."/>
            <person name="Molinier V."/>
            <person name="Miyauchi S."/>
            <person name="Poulain J."/>
            <person name="Riccioni C."/>
            <person name="Rubini A."/>
            <person name="Sitrit Y."/>
            <person name="Splivallo R."/>
            <person name="Traeger S."/>
            <person name="Wang M."/>
            <person name="Zifcakova L."/>
            <person name="Wipf D."/>
            <person name="Zambonelli A."/>
            <person name="Paolocci F."/>
            <person name="Nowrousian M."/>
            <person name="Ottonello S."/>
            <person name="Baldrian P."/>
            <person name="Spatafora J.W."/>
            <person name="Henrissat B."/>
            <person name="Nagy L.G."/>
            <person name="Aury J.M."/>
            <person name="Wincker P."/>
            <person name="Grigoriev I.V."/>
            <person name="Bonfante P."/>
            <person name="Martin F.M."/>
        </authorList>
    </citation>
    <scope>NUCLEOTIDE SEQUENCE [LARGE SCALE GENOMIC DNA]</scope>
    <source>
        <strain evidence="2 3">RN42</strain>
    </source>
</reference>
<dbReference type="AlphaFoldDB" id="A0A3N4HSV1"/>
<proteinExistence type="predicted"/>
<gene>
    <name evidence="2" type="ORF">BJ508DRAFT_310722</name>
</gene>
<name>A0A3N4HSV1_ASCIM</name>
<evidence type="ECO:0000256" key="1">
    <source>
        <dbReference type="SAM" id="MobiDB-lite"/>
    </source>
</evidence>
<evidence type="ECO:0000313" key="3">
    <source>
        <dbReference type="Proteomes" id="UP000275078"/>
    </source>
</evidence>
<feature type="compositionally biased region" description="Basic and acidic residues" evidence="1">
    <location>
        <begin position="32"/>
        <end position="43"/>
    </location>
</feature>
<sequence length="354" mass="40891">MRYGSLHDSDREKASKANNSATSQMSSNSDEQPEHEHELELHSELGSELEYQDTPDRVHTRHKILVLAQDLHCLFQLAFKDGILSGLLNSSDKEVEDRIGYTSFLNWRNTLQISEDYRSGGDMFLRLITIGSAQAAEDVIRSSDVPEDVFISKLRDRMDLVKEFTVYMQQSELYEFLANRHYDAEKKKENGKDIHLQEELFVKNMKEHVGKLFEGHLSPDRSGLRNSGDASKMSQTAKRYRRRLLYRRHQQNCVSFRLVLSVKENSIRPCFEVFYTKGMLELHLKKDHEADVDGLFGCSLCSAKWSAGVDQERILGTHIQAHLDAIYKEAYSLTMSPPRIGFFQRLGAEVFRRY</sequence>
<feature type="compositionally biased region" description="Polar residues" evidence="1">
    <location>
        <begin position="16"/>
        <end position="30"/>
    </location>
</feature>
<feature type="region of interest" description="Disordered" evidence="1">
    <location>
        <begin position="1"/>
        <end position="43"/>
    </location>
</feature>
<feature type="compositionally biased region" description="Basic and acidic residues" evidence="1">
    <location>
        <begin position="1"/>
        <end position="15"/>
    </location>
</feature>
<accession>A0A3N4HSV1</accession>
<dbReference type="Proteomes" id="UP000275078">
    <property type="component" value="Unassembled WGS sequence"/>
</dbReference>
<dbReference type="EMBL" id="ML119737">
    <property type="protein sequence ID" value="RPA76779.1"/>
    <property type="molecule type" value="Genomic_DNA"/>
</dbReference>
<protein>
    <submittedName>
        <fullName evidence="2">Uncharacterized protein</fullName>
    </submittedName>
</protein>